<evidence type="ECO:0000313" key="1">
    <source>
        <dbReference type="EMBL" id="SMX29166.1"/>
    </source>
</evidence>
<dbReference type="AlphaFoldDB" id="A0A238JH73"/>
<name>A0A238JH73_9RHOB</name>
<reference evidence="2" key="1">
    <citation type="submission" date="2017-05" db="EMBL/GenBank/DDBJ databases">
        <authorList>
            <person name="Rodrigo-Torres L."/>
            <person name="Arahal R. D."/>
            <person name="Lucena T."/>
        </authorList>
    </citation>
    <scope>NUCLEOTIDE SEQUENCE [LARGE SCALE GENOMIC DNA]</scope>
    <source>
        <strain evidence="2">CECT 8649</strain>
    </source>
</reference>
<evidence type="ECO:0000313" key="2">
    <source>
        <dbReference type="Proteomes" id="UP000225972"/>
    </source>
</evidence>
<keyword evidence="2" id="KW-1185">Reference proteome</keyword>
<proteinExistence type="predicted"/>
<sequence length="66" mass="6852">MRYVVEGLDVTVQKATPGGRITRLEATLSLIEAPVGSLIGHFERLAQAIAPGVSLGAVNNPLIRGG</sequence>
<organism evidence="1 2">
    <name type="scientific">Pelagimonas phthalicica</name>
    <dbReference type="NCBI Taxonomy" id="1037362"/>
    <lineage>
        <taxon>Bacteria</taxon>
        <taxon>Pseudomonadati</taxon>
        <taxon>Pseudomonadota</taxon>
        <taxon>Alphaproteobacteria</taxon>
        <taxon>Rhodobacterales</taxon>
        <taxon>Roseobacteraceae</taxon>
        <taxon>Pelagimonas</taxon>
    </lineage>
</organism>
<protein>
    <submittedName>
        <fullName evidence="1">Uncharacterized protein</fullName>
    </submittedName>
</protein>
<accession>A0A238JH73</accession>
<dbReference type="EMBL" id="FXXP01000002">
    <property type="protein sequence ID" value="SMX29166.1"/>
    <property type="molecule type" value="Genomic_DNA"/>
</dbReference>
<dbReference type="Proteomes" id="UP000225972">
    <property type="component" value="Unassembled WGS sequence"/>
</dbReference>
<dbReference type="RefSeq" id="WP_099247013.1">
    <property type="nucleotide sequence ID" value="NZ_FXXP01000002.1"/>
</dbReference>
<gene>
    <name evidence="1" type="ORF">TRP8649_03299</name>
</gene>